<dbReference type="InterPro" id="IPR011344">
    <property type="entry name" value="ssDNA-bd"/>
</dbReference>
<keyword evidence="2" id="KW-0235">DNA replication</keyword>
<dbReference type="SUPFAM" id="SSF50249">
    <property type="entry name" value="Nucleic acid-binding proteins"/>
    <property type="match status" value="1"/>
</dbReference>
<dbReference type="NCBIfam" id="TIGR00621">
    <property type="entry name" value="ssb"/>
    <property type="match status" value="1"/>
</dbReference>
<keyword evidence="2" id="KW-0233">DNA recombination</keyword>
<dbReference type="Gene3D" id="2.40.50.140">
    <property type="entry name" value="Nucleic acid-binding proteins"/>
    <property type="match status" value="1"/>
</dbReference>
<keyword evidence="6" id="KW-1185">Reference proteome</keyword>
<feature type="compositionally biased region" description="Low complexity" evidence="4">
    <location>
        <begin position="130"/>
        <end position="208"/>
    </location>
</feature>
<dbReference type="GO" id="GO:0003677">
    <property type="term" value="F:DNA binding"/>
    <property type="evidence" value="ECO:0007669"/>
    <property type="project" value="UniProtKB-KW"/>
</dbReference>
<feature type="short sequence motif" description="Important for interaction with partner proteins" evidence="2">
    <location>
        <begin position="221"/>
        <end position="226"/>
    </location>
</feature>
<evidence type="ECO:0000313" key="6">
    <source>
        <dbReference type="Proteomes" id="UP001202831"/>
    </source>
</evidence>
<reference evidence="5 6" key="1">
    <citation type="submission" date="2022-01" db="EMBL/GenBank/DDBJ databases">
        <title>Whole genome-based taxonomy of the Shewanellaceae.</title>
        <authorList>
            <person name="Martin-Rodriguez A.J."/>
        </authorList>
    </citation>
    <scope>NUCLEOTIDE SEQUENCE [LARGE SCALE GENOMIC DNA]</scope>
    <source>
        <strain evidence="5 6">DSM 21332</strain>
    </source>
</reference>
<evidence type="ECO:0000256" key="1">
    <source>
        <dbReference type="ARBA" id="ARBA00023125"/>
    </source>
</evidence>
<evidence type="ECO:0000256" key="2">
    <source>
        <dbReference type="HAMAP-Rule" id="MF_00984"/>
    </source>
</evidence>
<keyword evidence="1 2" id="KW-0238">DNA-binding</keyword>
<dbReference type="RefSeq" id="WP_248934018.1">
    <property type="nucleotide sequence ID" value="NZ_JAKIKT010000001.1"/>
</dbReference>
<dbReference type="PANTHER" id="PTHR10302">
    <property type="entry name" value="SINGLE-STRANDED DNA-BINDING PROTEIN"/>
    <property type="match status" value="1"/>
</dbReference>
<feature type="compositionally biased region" description="Acidic residues" evidence="4">
    <location>
        <begin position="215"/>
        <end position="226"/>
    </location>
</feature>
<organism evidence="5 6">
    <name type="scientific">Shewanella corallii</name>
    <dbReference type="NCBI Taxonomy" id="560080"/>
    <lineage>
        <taxon>Bacteria</taxon>
        <taxon>Pseudomonadati</taxon>
        <taxon>Pseudomonadota</taxon>
        <taxon>Gammaproteobacteria</taxon>
        <taxon>Alteromonadales</taxon>
        <taxon>Shewanellaceae</taxon>
        <taxon>Shewanella</taxon>
    </lineage>
</organism>
<dbReference type="Pfam" id="PF00436">
    <property type="entry name" value="SSB"/>
    <property type="match status" value="1"/>
</dbReference>
<accession>A0ABT0N3L5</accession>
<sequence length="226" mass="24925">MASRGVNKVILVGNLGQDPEVRYMPNGNAVANVTVATSETWKDQQGQQQERTEWHRVVVFGKLAEIVGEYLRKGSQVYFEGKLQTRKWKDQSGQDRYSTEIVVDQGGSMQMLGGRNQGQGGGQSQGGYGQQNQNQYGGGQQQQQYQASQQGGYGQQQTGYAPRQQQSAPQQQQSSGYQQSAPQQQSAPAQQAPAQRPAPQPQQQAAQQNNNYTPDLDDGWDDDIPF</sequence>
<feature type="region of interest" description="Disordered" evidence="4">
    <location>
        <begin position="109"/>
        <end position="226"/>
    </location>
</feature>
<dbReference type="PROSITE" id="PS50935">
    <property type="entry name" value="SSB"/>
    <property type="match status" value="1"/>
</dbReference>
<evidence type="ECO:0000256" key="4">
    <source>
        <dbReference type="SAM" id="MobiDB-lite"/>
    </source>
</evidence>
<comment type="subunit">
    <text evidence="2">Homotetramer.</text>
</comment>
<comment type="caution">
    <text evidence="5">The sequence shown here is derived from an EMBL/GenBank/DDBJ whole genome shotgun (WGS) entry which is preliminary data.</text>
</comment>
<dbReference type="EMBL" id="JAKIKT010000001">
    <property type="protein sequence ID" value="MCL2912367.1"/>
    <property type="molecule type" value="Genomic_DNA"/>
</dbReference>
<keyword evidence="2" id="KW-0234">DNA repair</keyword>
<dbReference type="InterPro" id="IPR000424">
    <property type="entry name" value="Primosome_PriB/ssb"/>
</dbReference>
<dbReference type="PANTHER" id="PTHR10302:SF27">
    <property type="entry name" value="SINGLE-STRANDED DNA-BINDING PROTEIN"/>
    <property type="match status" value="1"/>
</dbReference>
<dbReference type="Proteomes" id="UP001202831">
    <property type="component" value="Unassembled WGS sequence"/>
</dbReference>
<protein>
    <recommendedName>
        <fullName evidence="2 3">Single-stranded DNA-binding protein</fullName>
        <shortName evidence="2">SSB</shortName>
    </recommendedName>
</protein>
<proteinExistence type="inferred from homology"/>
<feature type="compositionally biased region" description="Gly residues" evidence="4">
    <location>
        <begin position="115"/>
        <end position="129"/>
    </location>
</feature>
<evidence type="ECO:0000256" key="3">
    <source>
        <dbReference type="RuleBase" id="RU000524"/>
    </source>
</evidence>
<keyword evidence="2" id="KW-0227">DNA damage</keyword>
<dbReference type="InterPro" id="IPR012340">
    <property type="entry name" value="NA-bd_OB-fold"/>
</dbReference>
<comment type="function">
    <text evidence="2">Plays an important role in DNA replication, recombination and repair. Binds to ssDNA and to an array of partner proteins to recruit them to their sites of action during DNA metabolism.</text>
</comment>
<dbReference type="HAMAP" id="MF_00984">
    <property type="entry name" value="SSB"/>
    <property type="match status" value="1"/>
</dbReference>
<dbReference type="CDD" id="cd04496">
    <property type="entry name" value="SSB_OBF"/>
    <property type="match status" value="1"/>
</dbReference>
<evidence type="ECO:0000313" key="5">
    <source>
        <dbReference type="EMBL" id="MCL2912367.1"/>
    </source>
</evidence>
<gene>
    <name evidence="5" type="primary">ssb</name>
    <name evidence="5" type="ORF">L2725_00975</name>
</gene>
<name>A0ABT0N3L5_9GAMM</name>
<feature type="DNA-binding region" evidence="2">
    <location>
        <begin position="54"/>
        <end position="60"/>
    </location>
</feature>